<sequence length="88" mass="10474">MDFTALELGLRNRQLLQVKCFLRIQIETFRYFLKQDLCNPTNDDEQQAELLEKFFIHDWQNVCNKIVSFATIQMSADNYGFGHSNRPR</sequence>
<protein>
    <submittedName>
        <fullName evidence="1">Uncharacterized protein</fullName>
    </submittedName>
</protein>
<dbReference type="EMBL" id="MUJZ01047162">
    <property type="protein sequence ID" value="OTF74418.1"/>
    <property type="molecule type" value="Genomic_DNA"/>
</dbReference>
<keyword evidence="2" id="KW-1185">Reference proteome</keyword>
<comment type="caution">
    <text evidence="1">The sequence shown here is derived from an EMBL/GenBank/DDBJ whole genome shotgun (WGS) entry which is preliminary data.</text>
</comment>
<dbReference type="OrthoDB" id="2018754at2759"/>
<evidence type="ECO:0000313" key="1">
    <source>
        <dbReference type="EMBL" id="OTF74418.1"/>
    </source>
</evidence>
<evidence type="ECO:0000313" key="2">
    <source>
        <dbReference type="Proteomes" id="UP000194236"/>
    </source>
</evidence>
<dbReference type="AlphaFoldDB" id="A0A1Y3B369"/>
<organism evidence="1 2">
    <name type="scientific">Euroglyphus maynei</name>
    <name type="common">Mayne's house dust mite</name>
    <dbReference type="NCBI Taxonomy" id="6958"/>
    <lineage>
        <taxon>Eukaryota</taxon>
        <taxon>Metazoa</taxon>
        <taxon>Ecdysozoa</taxon>
        <taxon>Arthropoda</taxon>
        <taxon>Chelicerata</taxon>
        <taxon>Arachnida</taxon>
        <taxon>Acari</taxon>
        <taxon>Acariformes</taxon>
        <taxon>Sarcoptiformes</taxon>
        <taxon>Astigmata</taxon>
        <taxon>Psoroptidia</taxon>
        <taxon>Analgoidea</taxon>
        <taxon>Pyroglyphidae</taxon>
        <taxon>Pyroglyphinae</taxon>
        <taxon>Euroglyphus</taxon>
    </lineage>
</organism>
<gene>
    <name evidence="1" type="ORF">BLA29_010755</name>
</gene>
<proteinExistence type="predicted"/>
<dbReference type="Proteomes" id="UP000194236">
    <property type="component" value="Unassembled WGS sequence"/>
</dbReference>
<name>A0A1Y3B369_EURMA</name>
<reference evidence="1 2" key="1">
    <citation type="submission" date="2017-03" db="EMBL/GenBank/DDBJ databases">
        <title>Genome Survey of Euroglyphus maynei.</title>
        <authorList>
            <person name="Arlian L.G."/>
            <person name="Morgan M.S."/>
            <person name="Rider S.D."/>
        </authorList>
    </citation>
    <scope>NUCLEOTIDE SEQUENCE [LARGE SCALE GENOMIC DNA]</scope>
    <source>
        <strain evidence="1">Arlian Lab</strain>
        <tissue evidence="1">Whole body</tissue>
    </source>
</reference>
<accession>A0A1Y3B369</accession>